<accession>A0A2T9YZ35</accession>
<proteinExistence type="predicted"/>
<feature type="domain" description="DUF3020" evidence="2">
    <location>
        <begin position="41"/>
        <end position="87"/>
    </location>
</feature>
<name>A0A2T9YZ35_9FUNG</name>
<protein>
    <recommendedName>
        <fullName evidence="2">DUF3020 domain-containing protein</fullName>
    </recommendedName>
</protein>
<sequence>MKPKKTLSSGTSIRKLLDEVEKNNEKKPEFLEQIDKIRKENRERKKKWRQLNQEKNKNNDLRCRVNKRANKIFGYGDNSEKQTWICSEMKRRLARRQEKERFKQKPPLASIFSIDSSFNAARTSALQPYTPSLRSSMPPSSESSLDSNSDNKQYISHKYGQHAFNHNYSMSFGLNLHTNFFGSQKLSSNHPYNSNKTHDINNDIDINRSLGEVHKIDQSDFRNKLIAYSQCQNKTPDQHQDEYQNYQNKTPDQYRAKYKNYQDNTPDNYRNEYKSYQDNTPDNYRNEKKNYQNKTPDQYRAEYKNYQNNTPDNYQNEYKNYQNKTLDQYRNEYKSHKNRIHSKHLFERGDYQTKAQGQYDREHESYQNYIQSQLESQNNIKTTCSNSKKEIMSLAQAQSANSSSNNTVCYRHSLSTDNNKDLFLPPIKTILSNILKAKSEYKSVEIKEKFTTPLESQEDTRKDFKTSTLDLYINNTQTSRDKPQTEFLHCKNRPTSISFIVNNF</sequence>
<dbReference type="EMBL" id="MBFR01000009">
    <property type="protein sequence ID" value="PVU97612.1"/>
    <property type="molecule type" value="Genomic_DNA"/>
</dbReference>
<evidence type="ECO:0000256" key="1">
    <source>
        <dbReference type="SAM" id="MobiDB-lite"/>
    </source>
</evidence>
<gene>
    <name evidence="3" type="ORF">BB561_000459</name>
</gene>
<organism evidence="3 4">
    <name type="scientific">Smittium simulii</name>
    <dbReference type="NCBI Taxonomy" id="133385"/>
    <lineage>
        <taxon>Eukaryota</taxon>
        <taxon>Fungi</taxon>
        <taxon>Fungi incertae sedis</taxon>
        <taxon>Zoopagomycota</taxon>
        <taxon>Kickxellomycotina</taxon>
        <taxon>Harpellomycetes</taxon>
        <taxon>Harpellales</taxon>
        <taxon>Legeriomycetaceae</taxon>
        <taxon>Smittium</taxon>
    </lineage>
</organism>
<dbReference type="OrthoDB" id="5595797at2759"/>
<evidence type="ECO:0000313" key="3">
    <source>
        <dbReference type="EMBL" id="PVU97612.1"/>
    </source>
</evidence>
<feature type="region of interest" description="Disordered" evidence="1">
    <location>
        <begin position="129"/>
        <end position="152"/>
    </location>
</feature>
<keyword evidence="4" id="KW-1185">Reference proteome</keyword>
<dbReference type="InterPro" id="IPR021386">
    <property type="entry name" value="SPP41_DUF3020"/>
</dbReference>
<dbReference type="Proteomes" id="UP000245383">
    <property type="component" value="Unassembled WGS sequence"/>
</dbReference>
<comment type="caution">
    <text evidence="3">The sequence shown here is derived from an EMBL/GenBank/DDBJ whole genome shotgun (WGS) entry which is preliminary data.</text>
</comment>
<dbReference type="AlphaFoldDB" id="A0A2T9YZ35"/>
<evidence type="ECO:0000259" key="2">
    <source>
        <dbReference type="Pfam" id="PF11223"/>
    </source>
</evidence>
<reference evidence="3 4" key="1">
    <citation type="journal article" date="2018" name="MBio">
        <title>Comparative Genomics Reveals the Core Gene Toolbox for the Fungus-Insect Symbiosis.</title>
        <authorList>
            <person name="Wang Y."/>
            <person name="Stata M."/>
            <person name="Wang W."/>
            <person name="Stajich J.E."/>
            <person name="White M.M."/>
            <person name="Moncalvo J.M."/>
        </authorList>
    </citation>
    <scope>NUCLEOTIDE SEQUENCE [LARGE SCALE GENOMIC DNA]</scope>
    <source>
        <strain evidence="3 4">SWE-8-4</strain>
    </source>
</reference>
<dbReference type="Pfam" id="PF11223">
    <property type="entry name" value="DUF3020"/>
    <property type="match status" value="1"/>
</dbReference>
<evidence type="ECO:0000313" key="4">
    <source>
        <dbReference type="Proteomes" id="UP000245383"/>
    </source>
</evidence>
<feature type="region of interest" description="Disordered" evidence="1">
    <location>
        <begin position="233"/>
        <end position="297"/>
    </location>
</feature>
<feature type="compositionally biased region" description="Low complexity" evidence="1">
    <location>
        <begin position="132"/>
        <end position="151"/>
    </location>
</feature>
<dbReference type="STRING" id="133385.A0A2T9YZ35"/>